<sequence>MPITNGRQATELAMDQITQIIKDNGFRRSPRARIDWTYIPNIGSFIITTIRANTAFTQTNVPINVLINAYQLDQQNVGFGILLGSMFHAWLHRAGFTDPKITGYFISECPMCTMRGFAPKNPVVPDNLFYQYFD</sequence>
<keyword evidence="2" id="KW-1185">Reference proteome</keyword>
<dbReference type="RefSeq" id="WP_259394395.1">
    <property type="nucleotide sequence ID" value="NZ_JACJHT010000027.1"/>
</dbReference>
<evidence type="ECO:0000313" key="1">
    <source>
        <dbReference type="EMBL" id="MBA9043120.1"/>
    </source>
</evidence>
<dbReference type="Proteomes" id="UP000543174">
    <property type="component" value="Unassembled WGS sequence"/>
</dbReference>
<gene>
    <name evidence="1" type="ORF">HNP21_006298</name>
</gene>
<protein>
    <submittedName>
        <fullName evidence="1">Uncharacterized protein</fullName>
    </submittedName>
</protein>
<dbReference type="AlphaFoldDB" id="A0A7W3NHM7"/>
<organism evidence="1 2">
    <name type="scientific">Priestia aryabhattai</name>
    <name type="common">Bacillus aryabhattai</name>
    <dbReference type="NCBI Taxonomy" id="412384"/>
    <lineage>
        <taxon>Bacteria</taxon>
        <taxon>Bacillati</taxon>
        <taxon>Bacillota</taxon>
        <taxon>Bacilli</taxon>
        <taxon>Bacillales</taxon>
        <taxon>Bacillaceae</taxon>
        <taxon>Priestia</taxon>
    </lineage>
</organism>
<accession>A0A7W3NHM7</accession>
<proteinExistence type="predicted"/>
<reference evidence="1" key="1">
    <citation type="submission" date="2020-08" db="EMBL/GenBank/DDBJ databases">
        <title>Functional genomics of gut bacteria from endangered species of beetles.</title>
        <authorList>
            <person name="Carlos-Shanley C."/>
        </authorList>
    </citation>
    <scope>NUCLEOTIDE SEQUENCE [LARGE SCALE GENOMIC DNA]</scope>
    <source>
        <strain evidence="1">S00060</strain>
    </source>
</reference>
<evidence type="ECO:0000313" key="2">
    <source>
        <dbReference type="Proteomes" id="UP000543174"/>
    </source>
</evidence>
<name>A0A7W3NHM7_PRIAR</name>
<comment type="caution">
    <text evidence="1">The sequence shown here is derived from an EMBL/GenBank/DDBJ whole genome shotgun (WGS) entry which is preliminary data.</text>
</comment>
<dbReference type="EMBL" id="JACJHT010000027">
    <property type="protein sequence ID" value="MBA9043120.1"/>
    <property type="molecule type" value="Genomic_DNA"/>
</dbReference>